<dbReference type="AlphaFoldDB" id="A0A6P6X891"/>
<gene>
    <name evidence="2" type="primary">LOC113739080</name>
</gene>
<dbReference type="GeneID" id="113739080"/>
<dbReference type="Proteomes" id="UP001652660">
    <property type="component" value="Chromosome 2c"/>
</dbReference>
<accession>A0A6P6X891</accession>
<evidence type="ECO:0000313" key="1">
    <source>
        <dbReference type="Proteomes" id="UP001652660"/>
    </source>
</evidence>
<dbReference type="RefSeq" id="XP_027122127.1">
    <property type="nucleotide sequence ID" value="XM_027266326.1"/>
</dbReference>
<dbReference type="OrthoDB" id="1752289at2759"/>
<name>A0A6P6X891_COFAR</name>
<protein>
    <submittedName>
        <fullName evidence="2">Uncharacterized protein</fullName>
    </submittedName>
</protein>
<proteinExistence type="predicted"/>
<reference evidence="2" key="2">
    <citation type="submission" date="2025-08" db="UniProtKB">
        <authorList>
            <consortium name="RefSeq"/>
        </authorList>
    </citation>
    <scope>IDENTIFICATION</scope>
    <source>
        <tissue evidence="2">Leaves</tissue>
    </source>
</reference>
<keyword evidence="1" id="KW-1185">Reference proteome</keyword>
<evidence type="ECO:0000313" key="2">
    <source>
        <dbReference type="RefSeq" id="XP_027122127.1"/>
    </source>
</evidence>
<sequence length="165" mass="18838">MEKSLWKQRSRVKWLALGDHNTKFFHLVVKQRHMQSVIRRIQKPNGEWVSENALIGEEAVWCFSSLFSLEDAPEVRDMVDVISWLVSMEDNKRLEEVPSLEEVRQTVCEMDGNNAASLDSFSSRFFSAAWGIVGGDVYNVVLSFFCGAELPRRITTTSIVLLPNV</sequence>
<reference evidence="1" key="1">
    <citation type="journal article" date="2025" name="Foods">
        <title>Unveiling the Microbial Signatures of Arabica Coffee Cherries: Insights into Ripeness Specific Diversity, Functional Traits, and Implications for Quality and Safety.</title>
        <authorList>
            <consortium name="RefSeq"/>
            <person name="Tenea G.N."/>
            <person name="Cifuentes V."/>
            <person name="Reyes P."/>
            <person name="Cevallos-Vallejos M."/>
        </authorList>
    </citation>
    <scope>NUCLEOTIDE SEQUENCE [LARGE SCALE GENOMIC DNA]</scope>
</reference>
<organism evidence="1 2">
    <name type="scientific">Coffea arabica</name>
    <name type="common">Arabian coffee</name>
    <dbReference type="NCBI Taxonomy" id="13443"/>
    <lineage>
        <taxon>Eukaryota</taxon>
        <taxon>Viridiplantae</taxon>
        <taxon>Streptophyta</taxon>
        <taxon>Embryophyta</taxon>
        <taxon>Tracheophyta</taxon>
        <taxon>Spermatophyta</taxon>
        <taxon>Magnoliopsida</taxon>
        <taxon>eudicotyledons</taxon>
        <taxon>Gunneridae</taxon>
        <taxon>Pentapetalae</taxon>
        <taxon>asterids</taxon>
        <taxon>lamiids</taxon>
        <taxon>Gentianales</taxon>
        <taxon>Rubiaceae</taxon>
        <taxon>Ixoroideae</taxon>
        <taxon>Gardenieae complex</taxon>
        <taxon>Bertiereae - Coffeeae clade</taxon>
        <taxon>Coffeeae</taxon>
        <taxon>Coffea</taxon>
    </lineage>
</organism>